<feature type="transmembrane region" description="Helical" evidence="15">
    <location>
        <begin position="326"/>
        <end position="349"/>
    </location>
</feature>
<dbReference type="InterPro" id="IPR015321">
    <property type="entry name" value="TypeI_recpt_CBD"/>
</dbReference>
<evidence type="ECO:0000256" key="6">
    <source>
        <dbReference type="ARBA" id="ARBA00022737"/>
    </source>
</evidence>
<reference evidence="18" key="2">
    <citation type="submission" date="2025-09" db="UniProtKB">
        <authorList>
            <consortium name="Ensembl"/>
        </authorList>
    </citation>
    <scope>IDENTIFICATION</scope>
</reference>
<evidence type="ECO:0000256" key="3">
    <source>
        <dbReference type="ARBA" id="ARBA00022475"/>
    </source>
</evidence>
<dbReference type="PANTHER" id="PTHR23037">
    <property type="entry name" value="CYTOKINE RECEPTOR"/>
    <property type="match status" value="1"/>
</dbReference>
<organism evidence="18 19">
    <name type="scientific">Jaculus jaculus</name>
    <name type="common">Lesser Egyptian jerboa</name>
    <dbReference type="NCBI Taxonomy" id="51337"/>
    <lineage>
        <taxon>Eukaryota</taxon>
        <taxon>Metazoa</taxon>
        <taxon>Chordata</taxon>
        <taxon>Craniata</taxon>
        <taxon>Vertebrata</taxon>
        <taxon>Euteleostomi</taxon>
        <taxon>Mammalia</taxon>
        <taxon>Eutheria</taxon>
        <taxon>Euarchontoglires</taxon>
        <taxon>Glires</taxon>
        <taxon>Rodentia</taxon>
        <taxon>Myomorpha</taxon>
        <taxon>Dipodoidea</taxon>
        <taxon>Dipodidae</taxon>
        <taxon>Dipodinae</taxon>
        <taxon>Jaculus</taxon>
    </lineage>
</organism>
<keyword evidence="9" id="KW-1015">Disulfide bond</keyword>
<name>A0A8C5LHA9_JACJA</name>
<dbReference type="Ensembl" id="ENSJJAT00000029602.1">
    <property type="protein sequence ID" value="ENSJJAP00000023031.1"/>
    <property type="gene ID" value="ENSJJAG00000022912.1"/>
</dbReference>
<dbReference type="FunFam" id="2.60.40.10:FF:000958">
    <property type="entry name" value="Interleukin-13 receptor subunit alpha-2"/>
    <property type="match status" value="1"/>
</dbReference>
<dbReference type="Pfam" id="PF09240">
    <property type="entry name" value="IL6Ra-bind"/>
    <property type="match status" value="1"/>
</dbReference>
<evidence type="ECO:0000256" key="8">
    <source>
        <dbReference type="ARBA" id="ARBA00023136"/>
    </source>
</evidence>
<dbReference type="GO" id="GO:0009897">
    <property type="term" value="C:external side of plasma membrane"/>
    <property type="evidence" value="ECO:0007669"/>
    <property type="project" value="TreeGrafter"/>
</dbReference>
<evidence type="ECO:0000256" key="15">
    <source>
        <dbReference type="SAM" id="Phobius"/>
    </source>
</evidence>
<dbReference type="Gene3D" id="2.60.40.10">
    <property type="entry name" value="Immunoglobulins"/>
    <property type="match status" value="3"/>
</dbReference>
<keyword evidence="8 15" id="KW-0472">Membrane</keyword>
<keyword evidence="11" id="KW-0325">Glycoprotein</keyword>
<dbReference type="InterPro" id="IPR036116">
    <property type="entry name" value="FN3_sf"/>
</dbReference>
<gene>
    <name evidence="18" type="primary">Il13ra2</name>
</gene>
<dbReference type="GO" id="GO:0035772">
    <property type="term" value="P:interleukin-13-mediated signaling pathway"/>
    <property type="evidence" value="ECO:0007669"/>
    <property type="project" value="Ensembl"/>
</dbReference>
<dbReference type="GO" id="GO:0002638">
    <property type="term" value="P:negative regulation of immunoglobulin production"/>
    <property type="evidence" value="ECO:0007669"/>
    <property type="project" value="Ensembl"/>
</dbReference>
<evidence type="ECO:0000256" key="10">
    <source>
        <dbReference type="ARBA" id="ARBA00023170"/>
    </source>
</evidence>
<evidence type="ECO:0000256" key="5">
    <source>
        <dbReference type="ARBA" id="ARBA00022729"/>
    </source>
</evidence>
<comment type="subcellular location">
    <subcellularLocation>
        <location evidence="1">Cell membrane</location>
        <topology evidence="1">Single-pass type I membrane protein</topology>
    </subcellularLocation>
</comment>
<feature type="domain" description="Type I cytokine receptor cytokine-binding" evidence="17">
    <location>
        <begin position="129"/>
        <end position="222"/>
    </location>
</feature>
<keyword evidence="4 15" id="KW-0812">Transmembrane</keyword>
<accession>A0A8C5LHA9</accession>
<evidence type="ECO:0000256" key="11">
    <source>
        <dbReference type="ARBA" id="ARBA00023180"/>
    </source>
</evidence>
<evidence type="ECO:0000256" key="12">
    <source>
        <dbReference type="ARBA" id="ARBA00055505"/>
    </source>
</evidence>
<evidence type="ECO:0000256" key="1">
    <source>
        <dbReference type="ARBA" id="ARBA00004251"/>
    </source>
</evidence>
<feature type="signal peptide" evidence="16">
    <location>
        <begin position="1"/>
        <end position="28"/>
    </location>
</feature>
<dbReference type="GeneTree" id="ENSGT00940000159971"/>
<comment type="function">
    <text evidence="12">Cell surface receptor that plays a role in the regulation of IL-13-mediated responses. Functions as a decoy receptor that inhibits IL-13- and IL-4-mediated signal transduction via the JAK-STAT pathway and thereby modulates immune responses and inflammation. Serves as a functional signaling receptor for IL-13 in an alternative pathway involving AP-1 ultimately leading to the production of TGFB1.</text>
</comment>
<keyword evidence="3" id="KW-1003">Cell membrane</keyword>
<dbReference type="Proteomes" id="UP000694385">
    <property type="component" value="Unassembled WGS sequence"/>
</dbReference>
<dbReference type="GO" id="GO:0004896">
    <property type="term" value="F:cytokine receptor activity"/>
    <property type="evidence" value="ECO:0007669"/>
    <property type="project" value="Ensembl"/>
</dbReference>
<reference evidence="18" key="1">
    <citation type="submission" date="2025-08" db="UniProtKB">
        <authorList>
            <consortium name="Ensembl"/>
        </authorList>
    </citation>
    <scope>IDENTIFICATION</scope>
</reference>
<keyword evidence="19" id="KW-1185">Reference proteome</keyword>
<dbReference type="AlphaFoldDB" id="A0A8C5LHA9"/>
<evidence type="ECO:0000256" key="2">
    <source>
        <dbReference type="ARBA" id="ARBA00008159"/>
    </source>
</evidence>
<evidence type="ECO:0000256" key="14">
    <source>
        <dbReference type="ARBA" id="ARBA00071788"/>
    </source>
</evidence>
<evidence type="ECO:0000256" key="13">
    <source>
        <dbReference type="ARBA" id="ARBA00064964"/>
    </source>
</evidence>
<comment type="similarity">
    <text evidence="2">Belongs to the type I cytokine receptor family. Type 5 subfamily.</text>
</comment>
<dbReference type="GO" id="GO:0016064">
    <property type="term" value="P:immunoglobulin mediated immune response"/>
    <property type="evidence" value="ECO:0007669"/>
    <property type="project" value="Ensembl"/>
</dbReference>
<keyword evidence="7 15" id="KW-1133">Transmembrane helix</keyword>
<dbReference type="FunFam" id="2.60.40.10:FF:001396">
    <property type="entry name" value="Interleukin 13 receptor subunit alpha 2"/>
    <property type="match status" value="1"/>
</dbReference>
<keyword evidence="10" id="KW-0675">Receptor</keyword>
<dbReference type="PANTHER" id="PTHR23037:SF45">
    <property type="entry name" value="INTERLEUKIN 13 RECEPTOR SUBUNIT ALPHA 2"/>
    <property type="match status" value="1"/>
</dbReference>
<dbReference type="InterPro" id="IPR003532">
    <property type="entry name" value="Short_hematopoietin_rcpt_2_CS"/>
</dbReference>
<dbReference type="PROSITE" id="PS01356">
    <property type="entry name" value="HEMATOPO_REC_S_F2"/>
    <property type="match status" value="1"/>
</dbReference>
<evidence type="ECO:0000256" key="9">
    <source>
        <dbReference type="ARBA" id="ARBA00023157"/>
    </source>
</evidence>
<evidence type="ECO:0000259" key="17">
    <source>
        <dbReference type="Pfam" id="PF09240"/>
    </source>
</evidence>
<sequence>MALVSEVARYLCILLIFALIVNPPQNFSIVDPGYLGYLYLQWQPPVALDKKCKVEYELKYRSVGNESWKTIITKNLLYKDGFDLNKHVEGKLRTLLSKQCTNGSEVRSLWTEASYAISEKGSPKTKIEDMNCIYYNWEYLVCYWKPGITIHSDINYFMYFWHEGMDHTLQCSNYFQDKDKNIGCKVSDLESSDYKDFFICVNGSSKHETIRSSYFIFQLQNIVKPESPDYLYITVENSVDIKMKWNTPEGPIPSRCFTYEIVVREDDTSWVFGTDKNNLLKKKTLNESKDVCFFIRSKVNIYCADDGYWSEWSEEECWAGYHTPNLMFIFIVPGCLFIVFLLSILCMALDGGKPEPKLNTTEVENESNSYEETLC</sequence>
<evidence type="ECO:0000313" key="19">
    <source>
        <dbReference type="Proteomes" id="UP000694385"/>
    </source>
</evidence>
<evidence type="ECO:0000256" key="7">
    <source>
        <dbReference type="ARBA" id="ARBA00022989"/>
    </source>
</evidence>
<dbReference type="GO" id="GO:0043305">
    <property type="term" value="P:negative regulation of mast cell degranulation"/>
    <property type="evidence" value="ECO:0007669"/>
    <property type="project" value="Ensembl"/>
</dbReference>
<dbReference type="InterPro" id="IPR003531">
    <property type="entry name" value="Hempt_rcpt_S_F1_CS"/>
</dbReference>
<dbReference type="SUPFAM" id="SSF49265">
    <property type="entry name" value="Fibronectin type III"/>
    <property type="match status" value="3"/>
</dbReference>
<keyword evidence="6" id="KW-0677">Repeat</keyword>
<comment type="subunit">
    <text evidence="13">Interacts with IL4RA. Interacts with high affinity to interleukin-13 (IL13), but not to interleukin-4 (IL4).</text>
</comment>
<evidence type="ECO:0000256" key="4">
    <source>
        <dbReference type="ARBA" id="ARBA00022692"/>
    </source>
</evidence>
<dbReference type="InterPro" id="IPR013783">
    <property type="entry name" value="Ig-like_fold"/>
</dbReference>
<dbReference type="PROSITE" id="PS01355">
    <property type="entry name" value="HEMATOPO_REC_S_F1"/>
    <property type="match status" value="1"/>
</dbReference>
<proteinExistence type="inferred from homology"/>
<keyword evidence="5 16" id="KW-0732">Signal</keyword>
<feature type="chain" id="PRO_5034912456" description="Interleukin-13 receptor subunit alpha-2" evidence="16">
    <location>
        <begin position="29"/>
        <end position="375"/>
    </location>
</feature>
<protein>
    <recommendedName>
        <fullName evidence="14">Interleukin-13 receptor subunit alpha-2</fullName>
    </recommendedName>
</protein>
<dbReference type="GO" id="GO:0032905">
    <property type="term" value="P:transforming growth factor beta1 production"/>
    <property type="evidence" value="ECO:0007669"/>
    <property type="project" value="Ensembl"/>
</dbReference>
<dbReference type="FunFam" id="2.60.40.10:FF:001186">
    <property type="entry name" value="Interleukin 13 receptor subunit alpha 2"/>
    <property type="match status" value="1"/>
</dbReference>
<evidence type="ECO:0000313" key="18">
    <source>
        <dbReference type="Ensembl" id="ENSJJAP00000023031.1"/>
    </source>
</evidence>
<dbReference type="OMA" id="GPIPSQC"/>
<dbReference type="GO" id="GO:0007179">
    <property type="term" value="P:transforming growth factor beta receptor signaling pathway"/>
    <property type="evidence" value="ECO:0007669"/>
    <property type="project" value="Ensembl"/>
</dbReference>
<evidence type="ECO:0000256" key="16">
    <source>
        <dbReference type="SAM" id="SignalP"/>
    </source>
</evidence>